<dbReference type="AlphaFoldDB" id="A0A8S2VAY6"/>
<dbReference type="InterPro" id="IPR036322">
    <property type="entry name" value="WD40_repeat_dom_sf"/>
</dbReference>
<dbReference type="EMBL" id="CAJOBH010023789">
    <property type="protein sequence ID" value="CAF4237816.1"/>
    <property type="molecule type" value="Genomic_DNA"/>
</dbReference>
<sequence length="70" mass="7933">YPIVTYCQDSPKLCVGTRTGVLALYDLKTPKYQACQAHPKNEVISCVEFSPDGKYLASYSAYEGILYFWQ</sequence>
<feature type="non-terminal residue" evidence="2">
    <location>
        <position position="70"/>
    </location>
</feature>
<dbReference type="GO" id="GO:0005737">
    <property type="term" value="C:cytoplasm"/>
    <property type="evidence" value="ECO:0007669"/>
    <property type="project" value="TreeGrafter"/>
</dbReference>
<gene>
    <name evidence="1" type="ORF">BYL167_LOCUS25045</name>
    <name evidence="2" type="ORF">GIL414_LOCUS28386</name>
</gene>
<feature type="non-terminal residue" evidence="2">
    <location>
        <position position="1"/>
    </location>
</feature>
<proteinExistence type="predicted"/>
<dbReference type="Proteomes" id="UP000681967">
    <property type="component" value="Unassembled WGS sequence"/>
</dbReference>
<dbReference type="Gene3D" id="2.130.10.10">
    <property type="entry name" value="YVTN repeat-like/Quinoprotein amine dehydrogenase"/>
    <property type="match status" value="1"/>
</dbReference>
<accession>A0A8S2VAY6</accession>
<protein>
    <submittedName>
        <fullName evidence="2">Uncharacterized protein</fullName>
    </submittedName>
</protein>
<evidence type="ECO:0000313" key="1">
    <source>
        <dbReference type="EMBL" id="CAF4237816.1"/>
    </source>
</evidence>
<reference evidence="2" key="1">
    <citation type="submission" date="2021-02" db="EMBL/GenBank/DDBJ databases">
        <authorList>
            <person name="Nowell W R."/>
        </authorList>
    </citation>
    <scope>NUCLEOTIDE SEQUENCE</scope>
</reference>
<dbReference type="EMBL" id="CAJOBJ010048108">
    <property type="protein sequence ID" value="CAF4360658.1"/>
    <property type="molecule type" value="Genomic_DNA"/>
</dbReference>
<dbReference type="InterPro" id="IPR015943">
    <property type="entry name" value="WD40/YVTN_repeat-like_dom_sf"/>
</dbReference>
<dbReference type="SUPFAM" id="SSF50978">
    <property type="entry name" value="WD40 repeat-like"/>
    <property type="match status" value="1"/>
</dbReference>
<organism evidence="2 3">
    <name type="scientific">Rotaria magnacalcarata</name>
    <dbReference type="NCBI Taxonomy" id="392030"/>
    <lineage>
        <taxon>Eukaryota</taxon>
        <taxon>Metazoa</taxon>
        <taxon>Spiralia</taxon>
        <taxon>Gnathifera</taxon>
        <taxon>Rotifera</taxon>
        <taxon>Eurotatoria</taxon>
        <taxon>Bdelloidea</taxon>
        <taxon>Philodinida</taxon>
        <taxon>Philodinidae</taxon>
        <taxon>Rotaria</taxon>
    </lineage>
</organism>
<dbReference type="Proteomes" id="UP000681720">
    <property type="component" value="Unassembled WGS sequence"/>
</dbReference>
<dbReference type="GO" id="GO:0072659">
    <property type="term" value="P:protein localization to plasma membrane"/>
    <property type="evidence" value="ECO:0007669"/>
    <property type="project" value="TreeGrafter"/>
</dbReference>
<evidence type="ECO:0000313" key="3">
    <source>
        <dbReference type="Proteomes" id="UP000681720"/>
    </source>
</evidence>
<dbReference type="InterPro" id="IPR049916">
    <property type="entry name" value="WDR72-like"/>
</dbReference>
<name>A0A8S2VAY6_9BILA</name>
<comment type="caution">
    <text evidence="2">The sequence shown here is derived from an EMBL/GenBank/DDBJ whole genome shotgun (WGS) entry which is preliminary data.</text>
</comment>
<dbReference type="PANTHER" id="PTHR44099">
    <property type="entry name" value="RABCONNECTIN-3B, ISOFORM A"/>
    <property type="match status" value="1"/>
</dbReference>
<evidence type="ECO:0000313" key="2">
    <source>
        <dbReference type="EMBL" id="CAF4360658.1"/>
    </source>
</evidence>
<dbReference type="PANTHER" id="PTHR44099:SF2">
    <property type="entry name" value="WD REPEAT-CONTAINING PROTEIN 72"/>
    <property type="match status" value="1"/>
</dbReference>